<dbReference type="Proteomes" id="UP000295210">
    <property type="component" value="Unassembled WGS sequence"/>
</dbReference>
<dbReference type="EMBL" id="SMGK01000002">
    <property type="protein sequence ID" value="TCK74172.1"/>
    <property type="molecule type" value="Genomic_DNA"/>
</dbReference>
<keyword evidence="1" id="KW-0575">Peroxidase</keyword>
<name>A0A4R1L7F7_9BACT</name>
<dbReference type="AlphaFoldDB" id="A0A4R1L7F7"/>
<evidence type="ECO:0000313" key="5">
    <source>
        <dbReference type="EMBL" id="TCK74172.1"/>
    </source>
</evidence>
<dbReference type="GO" id="GO:0046872">
    <property type="term" value="F:metal ion binding"/>
    <property type="evidence" value="ECO:0007669"/>
    <property type="project" value="UniProtKB-KW"/>
</dbReference>
<dbReference type="SMART" id="SM01060">
    <property type="entry name" value="Catalase"/>
    <property type="match status" value="1"/>
</dbReference>
<dbReference type="EC" id="1.11.1.-" evidence="1"/>
<protein>
    <recommendedName>
        <fullName evidence="1">Catalase-related peroxidase</fullName>
        <ecNumber evidence="1">1.11.1.-</ecNumber>
    </recommendedName>
</protein>
<dbReference type="PANTHER" id="PTHR11465">
    <property type="entry name" value="CATALASE"/>
    <property type="match status" value="1"/>
</dbReference>
<dbReference type="InterPro" id="IPR011614">
    <property type="entry name" value="Catalase_core"/>
</dbReference>
<feature type="binding site" description="axial binding residue" evidence="3">
    <location>
        <position position="303"/>
    </location>
    <ligand>
        <name>heme</name>
        <dbReference type="ChEBI" id="CHEBI:30413"/>
    </ligand>
    <ligandPart>
        <name>Fe</name>
        <dbReference type="ChEBI" id="CHEBI:18248"/>
    </ligandPart>
</feature>
<dbReference type="Pfam" id="PF00199">
    <property type="entry name" value="Catalase"/>
    <property type="match status" value="1"/>
</dbReference>
<dbReference type="InterPro" id="IPR024168">
    <property type="entry name" value="Catalase_SrpA-type_pred"/>
</dbReference>
<evidence type="ECO:0000259" key="4">
    <source>
        <dbReference type="SMART" id="SM01060"/>
    </source>
</evidence>
<dbReference type="PANTHER" id="PTHR11465:SF62">
    <property type="entry name" value="CATALASE T"/>
    <property type="match status" value="1"/>
</dbReference>
<dbReference type="RefSeq" id="WP_131994832.1">
    <property type="nucleotide sequence ID" value="NZ_SMGK01000002.1"/>
</dbReference>
<keyword evidence="1 3" id="KW-0408">Iron</keyword>
<proteinExistence type="inferred from homology"/>
<dbReference type="SUPFAM" id="SSF56634">
    <property type="entry name" value="Heme-dependent catalase-like"/>
    <property type="match status" value="1"/>
</dbReference>
<evidence type="ECO:0000256" key="2">
    <source>
        <dbReference type="PIRSR" id="PIRSR000296-1"/>
    </source>
</evidence>
<evidence type="ECO:0000256" key="1">
    <source>
        <dbReference type="PIRNR" id="PIRNR000296"/>
    </source>
</evidence>
<gene>
    <name evidence="5" type="ORF">C7378_1794</name>
</gene>
<dbReference type="Gene3D" id="2.40.180.10">
    <property type="entry name" value="Catalase core domain"/>
    <property type="match status" value="1"/>
</dbReference>
<evidence type="ECO:0000256" key="3">
    <source>
        <dbReference type="PIRSR" id="PIRSR000296-2"/>
    </source>
</evidence>
<feature type="domain" description="Catalase core" evidence="4">
    <location>
        <begin position="1"/>
        <end position="319"/>
    </location>
</feature>
<comment type="function">
    <text evidence="1">Has an organic peroxide-dependent peroxidase activity.</text>
</comment>
<dbReference type="GO" id="GO:0042744">
    <property type="term" value="P:hydrogen peroxide catabolic process"/>
    <property type="evidence" value="ECO:0007669"/>
    <property type="project" value="TreeGrafter"/>
</dbReference>
<sequence>MPLPQDERLVALANDLLQQFDRLFGLHPGFRPAHAKGQMFTGVFRPAPGARELTSAPHMARESTPVTARFSNSTGIPLLPDSSPDANPRGLAVRFNLAEHVHTDIVSHSLDGFPTRDGKQFLEFLEAVAASGPDVPSPKPVETFLGSHPAALAFVQAPKPFPSSLARETYFGVTAFAFTNSAGETKFGRYRIVPEQGNDFLTDEQAAKIPANYHFDEIVERIGREPIRFKLMLQLAAAGDTTDDATVHWPESREVVELGAIELTEAVADNLAQQKQIIFDPIPRVEGIAPSADPLLELRAAIYLLSGRRRRAATMEEPVR</sequence>
<accession>A0A4R1L7F7</accession>
<comment type="cofactor">
    <cofactor evidence="1">
        <name>heme</name>
        <dbReference type="ChEBI" id="CHEBI:30413"/>
    </cofactor>
</comment>
<dbReference type="Gene3D" id="1.20.1280.120">
    <property type="match status" value="1"/>
</dbReference>
<dbReference type="InterPro" id="IPR018028">
    <property type="entry name" value="Catalase"/>
</dbReference>
<dbReference type="GO" id="GO:0004096">
    <property type="term" value="F:catalase activity"/>
    <property type="evidence" value="ECO:0007669"/>
    <property type="project" value="InterPro"/>
</dbReference>
<reference evidence="5 6" key="1">
    <citation type="submission" date="2019-03" db="EMBL/GenBank/DDBJ databases">
        <title>Genomic Encyclopedia of Type Strains, Phase IV (KMG-IV): sequencing the most valuable type-strain genomes for metagenomic binning, comparative biology and taxonomic classification.</title>
        <authorList>
            <person name="Goeker M."/>
        </authorList>
    </citation>
    <scope>NUCLEOTIDE SEQUENCE [LARGE SCALE GENOMIC DNA]</scope>
    <source>
        <strain evidence="5 6">DSM 103428</strain>
    </source>
</reference>
<comment type="similarity">
    <text evidence="1">Belongs to the catalase family.</text>
</comment>
<keyword evidence="1 3" id="KW-0349">Heme</keyword>
<dbReference type="GO" id="GO:0005737">
    <property type="term" value="C:cytoplasm"/>
    <property type="evidence" value="ECO:0007669"/>
    <property type="project" value="TreeGrafter"/>
</dbReference>
<dbReference type="PIRSF" id="PIRSF000296">
    <property type="entry name" value="SrpA"/>
    <property type="match status" value="1"/>
</dbReference>
<dbReference type="PROSITE" id="PS51402">
    <property type="entry name" value="CATALASE_3"/>
    <property type="match status" value="1"/>
</dbReference>
<dbReference type="GO" id="GO:0020037">
    <property type="term" value="F:heme binding"/>
    <property type="evidence" value="ECO:0007669"/>
    <property type="project" value="InterPro"/>
</dbReference>
<dbReference type="GO" id="GO:0042542">
    <property type="term" value="P:response to hydrogen peroxide"/>
    <property type="evidence" value="ECO:0007669"/>
    <property type="project" value="TreeGrafter"/>
</dbReference>
<keyword evidence="1" id="KW-0560">Oxidoreductase</keyword>
<dbReference type="InterPro" id="IPR020835">
    <property type="entry name" value="Catalase_sf"/>
</dbReference>
<keyword evidence="6" id="KW-1185">Reference proteome</keyword>
<dbReference type="OrthoDB" id="255727at2"/>
<organism evidence="5 6">
    <name type="scientific">Acidipila rosea</name>
    <dbReference type="NCBI Taxonomy" id="768535"/>
    <lineage>
        <taxon>Bacteria</taxon>
        <taxon>Pseudomonadati</taxon>
        <taxon>Acidobacteriota</taxon>
        <taxon>Terriglobia</taxon>
        <taxon>Terriglobales</taxon>
        <taxon>Acidobacteriaceae</taxon>
        <taxon>Acidipila</taxon>
    </lineage>
</organism>
<evidence type="ECO:0000313" key="6">
    <source>
        <dbReference type="Proteomes" id="UP000295210"/>
    </source>
</evidence>
<dbReference type="CDD" id="cd08153">
    <property type="entry name" value="srpA_like"/>
    <property type="match status" value="1"/>
</dbReference>
<comment type="caution">
    <text evidence="5">The sequence shown here is derived from an EMBL/GenBank/DDBJ whole genome shotgun (WGS) entry which is preliminary data.</text>
</comment>
<keyword evidence="1 3" id="KW-0479">Metal-binding</keyword>
<feature type="active site" evidence="2">
    <location>
        <position position="34"/>
    </location>
</feature>